<comment type="similarity">
    <text evidence="2">Belongs to the GORASP family.</text>
</comment>
<dbReference type="InterPro" id="IPR007583">
    <property type="entry name" value="GRASP55_65"/>
</dbReference>
<dbReference type="FunFam" id="2.30.42.10:FF:000056">
    <property type="entry name" value="Golgi reassembly-stacking protein 2 isoform 1"/>
    <property type="match status" value="1"/>
</dbReference>
<keyword evidence="6" id="KW-0333">Golgi apparatus</keyword>
<organism evidence="12">
    <name type="scientific">Corethrella appendiculata</name>
    <dbReference type="NCBI Taxonomy" id="1370023"/>
    <lineage>
        <taxon>Eukaryota</taxon>
        <taxon>Metazoa</taxon>
        <taxon>Ecdysozoa</taxon>
        <taxon>Arthropoda</taxon>
        <taxon>Hexapoda</taxon>
        <taxon>Insecta</taxon>
        <taxon>Pterygota</taxon>
        <taxon>Neoptera</taxon>
        <taxon>Endopterygota</taxon>
        <taxon>Diptera</taxon>
        <taxon>Nematocera</taxon>
        <taxon>Culicoidea</taxon>
        <taxon>Chaoboridae</taxon>
        <taxon>Corethrella</taxon>
    </lineage>
</organism>
<feature type="binding site" evidence="9">
    <location>
        <position position="103"/>
    </location>
    <ligand>
        <name>Zn(2+)</name>
        <dbReference type="ChEBI" id="CHEBI:29105"/>
    </ligand>
</feature>
<dbReference type="InterPro" id="IPR024958">
    <property type="entry name" value="GRASP_PDZ"/>
</dbReference>
<dbReference type="Pfam" id="PF04495">
    <property type="entry name" value="GRASP55_65"/>
    <property type="match status" value="1"/>
</dbReference>
<evidence type="ECO:0000313" key="12">
    <source>
        <dbReference type="EMBL" id="JAB58088.1"/>
    </source>
</evidence>
<evidence type="ECO:0000256" key="9">
    <source>
        <dbReference type="PIRSR" id="PIRSR607583-1"/>
    </source>
</evidence>
<dbReference type="PROSITE" id="PS51865">
    <property type="entry name" value="PDZ_GRASP"/>
    <property type="match status" value="2"/>
</dbReference>
<evidence type="ECO:0000256" key="10">
    <source>
        <dbReference type="SAM" id="MobiDB-lite"/>
    </source>
</evidence>
<dbReference type="GO" id="GO:0046872">
    <property type="term" value="F:metal ion binding"/>
    <property type="evidence" value="ECO:0007669"/>
    <property type="project" value="UniProtKB-KW"/>
</dbReference>
<evidence type="ECO:0000256" key="4">
    <source>
        <dbReference type="ARBA" id="ARBA00022707"/>
    </source>
</evidence>
<dbReference type="AlphaFoldDB" id="U5ETR6"/>
<dbReference type="PANTHER" id="PTHR12893">
    <property type="entry name" value="GOLGI REASSEMBLY STACKING PROTEIN GRASP"/>
    <property type="match status" value="1"/>
</dbReference>
<evidence type="ECO:0000256" key="5">
    <source>
        <dbReference type="ARBA" id="ARBA00022737"/>
    </source>
</evidence>
<dbReference type="SUPFAM" id="SSF50156">
    <property type="entry name" value="PDZ domain-like"/>
    <property type="match status" value="2"/>
</dbReference>
<feature type="domain" description="PDZ GRASP-type" evidence="11">
    <location>
        <begin position="15"/>
        <end position="105"/>
    </location>
</feature>
<dbReference type="GO" id="GO:0000139">
    <property type="term" value="C:Golgi membrane"/>
    <property type="evidence" value="ECO:0007669"/>
    <property type="project" value="UniProtKB-SubCell"/>
</dbReference>
<keyword evidence="8" id="KW-0449">Lipoprotein</keyword>
<protein>
    <submittedName>
        <fullName evidence="12">Putative grasp65</fullName>
    </submittedName>
</protein>
<dbReference type="PANTHER" id="PTHR12893:SF0">
    <property type="entry name" value="GRASP65"/>
    <property type="match status" value="1"/>
</dbReference>
<keyword evidence="3" id="KW-0597">Phosphoprotein</keyword>
<dbReference type="GO" id="GO:0007030">
    <property type="term" value="P:Golgi organization"/>
    <property type="evidence" value="ECO:0007669"/>
    <property type="project" value="TreeGrafter"/>
</dbReference>
<feature type="region of interest" description="Disordered" evidence="10">
    <location>
        <begin position="291"/>
        <end position="310"/>
    </location>
</feature>
<evidence type="ECO:0000256" key="2">
    <source>
        <dbReference type="ARBA" id="ARBA00007144"/>
    </source>
</evidence>
<feature type="compositionally biased region" description="Low complexity" evidence="10">
    <location>
        <begin position="297"/>
        <end position="306"/>
    </location>
</feature>
<keyword evidence="9" id="KW-0862">Zinc</keyword>
<keyword evidence="4" id="KW-0519">Myristate</keyword>
<feature type="binding site" evidence="9">
    <location>
        <position position="18"/>
    </location>
    <ligand>
        <name>Zn(2+)</name>
        <dbReference type="ChEBI" id="CHEBI:29105"/>
    </ligand>
</feature>
<evidence type="ECO:0000256" key="1">
    <source>
        <dbReference type="ARBA" id="ARBA00004394"/>
    </source>
</evidence>
<sequence>MGMSHSIAVPGGGTEGYHVLRVQDNSPGSSAGLEAFFDFILAIGNTRLDQDNDTLKELLKANIDKQIQMTVYSSKTQTIRVLNITPSMTWGGQGLLGVSIRFCSFEGANENVWHILEVHPSSPAEEAGFISFTDYIIGADSILHESEDLFTLIESHEGRPLKMYVYNIEKDNCREVTITPNSKWGGEGSLGCGIGYGYLHRIPIRVLPNDNKSGTFLPTTTATDLTASGATLIDYQTAGSQVPTATTGAGDILTATKPLPFIPMVPPLTNTFAPIVPTTNILTSETNPLLSQDETVSSSDNTNNNNKPQQFETIHYPADSLNNQITSGSTTITTNVPQQLQTQPQPQYYNAPLMSTSTGQPTIPMYSPQQYTPNVASGQDALIELSYGNNSGAPTTTSAAAQLYNNFAAMNINTTNDFPTSLSYPTASAINFQQQQHQSVQQPPIQMYSTFPQVQDPTNQTMLQTSSVTTPISLPGMPPISVSTNIGIDTLRQFSAFNQPQPQQTPQQQPFPQQN</sequence>
<evidence type="ECO:0000256" key="3">
    <source>
        <dbReference type="ARBA" id="ARBA00022553"/>
    </source>
</evidence>
<feature type="domain" description="PDZ GRASP-type" evidence="11">
    <location>
        <begin position="111"/>
        <end position="199"/>
    </location>
</feature>
<proteinExistence type="evidence at transcript level"/>
<dbReference type="Gene3D" id="2.30.42.10">
    <property type="match status" value="2"/>
</dbReference>
<comment type="subcellular location">
    <subcellularLocation>
        <location evidence="1">Golgi apparatus membrane</location>
    </subcellularLocation>
</comment>
<evidence type="ECO:0000256" key="6">
    <source>
        <dbReference type="ARBA" id="ARBA00023034"/>
    </source>
</evidence>
<evidence type="ECO:0000259" key="11">
    <source>
        <dbReference type="PROSITE" id="PS51865"/>
    </source>
</evidence>
<keyword evidence="7" id="KW-0472">Membrane</keyword>
<keyword evidence="9" id="KW-0479">Metal-binding</keyword>
<dbReference type="InterPro" id="IPR036034">
    <property type="entry name" value="PDZ_sf"/>
</dbReference>
<reference evidence="12" key="1">
    <citation type="journal article" date="2014" name="Insect Biochem. Mol. Biol.">
        <title>An insight into the sialome of the frog biting fly, Corethrella appendiculata.</title>
        <authorList>
            <person name="Ribeiro J.M.C."/>
            <person name="Chagas A.C."/>
            <person name="Pham V.M."/>
            <person name="Lounibos L.P."/>
            <person name="Calvo E."/>
        </authorList>
    </citation>
    <scope>NUCLEOTIDE SEQUENCE</scope>
    <source>
        <tissue evidence="12">Salivary glands</tissue>
    </source>
</reference>
<accession>U5ETR6</accession>
<dbReference type="EMBL" id="GANO01001783">
    <property type="protein sequence ID" value="JAB58088.1"/>
    <property type="molecule type" value="mRNA"/>
</dbReference>
<keyword evidence="5" id="KW-0677">Repeat</keyword>
<evidence type="ECO:0000256" key="7">
    <source>
        <dbReference type="ARBA" id="ARBA00023136"/>
    </source>
</evidence>
<name>U5ETR6_9DIPT</name>
<evidence type="ECO:0000256" key="8">
    <source>
        <dbReference type="ARBA" id="ARBA00023288"/>
    </source>
</evidence>
<dbReference type="FunFam" id="2.30.42.10:FF:000026">
    <property type="entry name" value="Golgi reassembly stacking protein 2"/>
    <property type="match status" value="1"/>
</dbReference>